<name>A0ABR1EZ24_9ASCO</name>
<dbReference type="GeneID" id="90039195"/>
<evidence type="ECO:0000313" key="6">
    <source>
        <dbReference type="Proteomes" id="UP001498771"/>
    </source>
</evidence>
<evidence type="ECO:0000256" key="1">
    <source>
        <dbReference type="SAM" id="MobiDB-lite"/>
    </source>
</evidence>
<evidence type="ECO:0000259" key="3">
    <source>
        <dbReference type="PROSITE" id="PS51258"/>
    </source>
</evidence>
<feature type="domain" description="MHD1" evidence="3">
    <location>
        <begin position="581"/>
        <end position="706"/>
    </location>
</feature>
<dbReference type="SUPFAM" id="SSF49562">
    <property type="entry name" value="C2 domain (Calcium/lipid-binding domain, CaLB)"/>
    <property type="match status" value="1"/>
</dbReference>
<dbReference type="InterPro" id="IPR014772">
    <property type="entry name" value="Munc13_dom-2"/>
</dbReference>
<dbReference type="InterPro" id="IPR014770">
    <property type="entry name" value="Munc13_1"/>
</dbReference>
<reference evidence="5 6" key="1">
    <citation type="submission" date="2024-03" db="EMBL/GenBank/DDBJ databases">
        <title>Genome-scale model development and genomic sequencing of the oleaginous clade Lipomyces.</title>
        <authorList>
            <consortium name="Lawrence Berkeley National Laboratory"/>
            <person name="Czajka J.J."/>
            <person name="Han Y."/>
            <person name="Kim J."/>
            <person name="Mondo S.J."/>
            <person name="Hofstad B.A."/>
            <person name="Robles A."/>
            <person name="Haridas S."/>
            <person name="Riley R."/>
            <person name="LaButti K."/>
            <person name="Pangilinan J."/>
            <person name="Andreopoulos W."/>
            <person name="Lipzen A."/>
            <person name="Yan J."/>
            <person name="Wang M."/>
            <person name="Ng V."/>
            <person name="Grigoriev I.V."/>
            <person name="Spatafora J.W."/>
            <person name="Magnuson J.K."/>
            <person name="Baker S.E."/>
            <person name="Pomraning K.R."/>
        </authorList>
    </citation>
    <scope>NUCLEOTIDE SEQUENCE [LARGE SCALE GENOMIC DNA]</scope>
    <source>
        <strain evidence="5 6">Phaff 52-87</strain>
    </source>
</reference>
<evidence type="ECO:0000259" key="2">
    <source>
        <dbReference type="PROSITE" id="PS50004"/>
    </source>
</evidence>
<dbReference type="InterPro" id="IPR035892">
    <property type="entry name" value="C2_domain_sf"/>
</dbReference>
<protein>
    <submittedName>
        <fullName evidence="5">Uncharacterized protein</fullName>
    </submittedName>
</protein>
<proteinExistence type="predicted"/>
<dbReference type="RefSeq" id="XP_064765887.1">
    <property type="nucleotide sequence ID" value="XM_064913683.1"/>
</dbReference>
<organism evidence="5 6">
    <name type="scientific">Myxozyma melibiosi</name>
    <dbReference type="NCBI Taxonomy" id="54550"/>
    <lineage>
        <taxon>Eukaryota</taxon>
        <taxon>Fungi</taxon>
        <taxon>Dikarya</taxon>
        <taxon>Ascomycota</taxon>
        <taxon>Saccharomycotina</taxon>
        <taxon>Lipomycetes</taxon>
        <taxon>Lipomycetales</taxon>
        <taxon>Lipomycetaceae</taxon>
        <taxon>Myxozyma</taxon>
    </lineage>
</organism>
<dbReference type="EMBL" id="JBBJBU010000015">
    <property type="protein sequence ID" value="KAK7202854.1"/>
    <property type="molecule type" value="Genomic_DNA"/>
</dbReference>
<dbReference type="PROSITE" id="PS50004">
    <property type="entry name" value="C2"/>
    <property type="match status" value="1"/>
</dbReference>
<gene>
    <name evidence="5" type="ORF">BZA70DRAFT_285189</name>
</gene>
<sequence length="1206" mass="138736">MPPDTVSSGSFTRRPVARQVTTLDAYSYITKLCYLEYLRRPRPHSLIQRVSQFLNDTDKKSQIISPERASISLLKHVRKDLKDYLRRHSNSSSKVTEMFAGFATAVESSPLKDRFKDSDMQIDELFNVFVPREKYKNLDFKQANQVSVAFADYVLFAMDRSRNAVDSLPRLRKFLGQVKDCCTAPEKYPLVAEAAHLFSIDEAMIRQDILKLSQSSLSESDYIDDLKVMSTSIITHSSTMSQFFSEQAYKTWREREVREMNQLIEMYLVIHPTRTSSVRSNDTKMTFIPPDAAAYYNVILKLAVEADLPLAKAQDELDPITDLLSDDSRKLLRTVSTNWRIKKSTRDVLFLNVVKDLYLAEILDINLLTVAFMASRRQSVQQHSEVVDPWTKQDKLTYANALHAIYDFSLKQLTTDLKLIFKITLVSDHKFVRNKLFCTFALIEDYICSDDGFQSTPKEFEKTVKEYREIVRVSAYDYFNQLVDSGPRGEELVDHLNLMHHVIPAALKQIKIVKHYYNLPFDFDGVDISRWSSSLFIARWTAEQLTHMCAYFAKAELDRLRAAKTSSKDEPAVALALEDIQDLHNNQLRLLKKEFEDAFGQKKKFPIDAEYELFDYIYRSIKDKQLVLSNWVNNIIAKEHSDPNAFEMINSNLRHSLNVSDLFATFQQNLKLIDDLDWENQYHVARLYNLVLSYISKAITTYLKNLAKAFNDDLNTGGPIRPATCVKLNNVEFIKNQLDALQKSIGAEKKTKLLDDLEKQQLKSSGQKPSRYIFTIEIVQAENLKSMDRNGYSDPYVELLNVHTQQVLFRTHTIYKELNPVWNARFELVTESSERIALRVWDEDPNDKRDLCGGCMLLLKPTDFVDDLAKDEWYDLKLSGEDSKGFGQVRVILTMERERDNILFHIGTAFKELRVTEEMMVSKLTSKFRSQISAYISHDALKRLLGSSVSRLLSRTTGPLTDDKIEDAIQPLFKILASDFKVFDATLTESMKMRVFLSAWSNMLQTIEMLIVPPLSERPTKQKPLTDGEMRILQIWVHEALDFFHGDSHGPEKEALQSSEHYKTIQVAQQFYSFPAPELITAYQHQSTETFNKMRQRKNMAVPKLLGRSRTIMAHQSLEKMEAEGKELEDALNAENSEVVILRILRMKDSSLLKRFLEERKRRADIISGQAAASTASALGGSSKPKAFNRVSHVPKYPAMPPLPTK</sequence>
<dbReference type="InterPro" id="IPR000008">
    <property type="entry name" value="C2_dom"/>
</dbReference>
<comment type="caution">
    <text evidence="5">The sequence shown here is derived from an EMBL/GenBank/DDBJ whole genome shotgun (WGS) entry which is preliminary data.</text>
</comment>
<dbReference type="Gene3D" id="1.10.357.50">
    <property type="match status" value="1"/>
</dbReference>
<feature type="compositionally biased region" description="Low complexity" evidence="1">
    <location>
        <begin position="1174"/>
        <end position="1183"/>
    </location>
</feature>
<evidence type="ECO:0000259" key="4">
    <source>
        <dbReference type="PROSITE" id="PS51259"/>
    </source>
</evidence>
<dbReference type="Gene3D" id="2.60.40.150">
    <property type="entry name" value="C2 domain"/>
    <property type="match status" value="1"/>
</dbReference>
<dbReference type="Pfam" id="PF06292">
    <property type="entry name" value="MUN"/>
    <property type="match status" value="1"/>
</dbReference>
<dbReference type="SMART" id="SM00239">
    <property type="entry name" value="C2"/>
    <property type="match status" value="1"/>
</dbReference>
<dbReference type="PANTHER" id="PTHR47263">
    <property type="entry name" value="ADENYLATE CYCLASE ACTIVATION PROTEIN GIT1"/>
    <property type="match status" value="1"/>
</dbReference>
<dbReference type="InterPro" id="IPR052811">
    <property type="entry name" value="Glucose_resp_signaling"/>
</dbReference>
<evidence type="ECO:0000313" key="5">
    <source>
        <dbReference type="EMBL" id="KAK7202854.1"/>
    </source>
</evidence>
<dbReference type="PROSITE" id="PS51258">
    <property type="entry name" value="MHD1"/>
    <property type="match status" value="1"/>
</dbReference>
<dbReference type="Pfam" id="PF00168">
    <property type="entry name" value="C2"/>
    <property type="match status" value="1"/>
</dbReference>
<dbReference type="Proteomes" id="UP001498771">
    <property type="component" value="Unassembled WGS sequence"/>
</dbReference>
<accession>A0ABR1EZ24</accession>
<feature type="domain" description="C2" evidence="2">
    <location>
        <begin position="755"/>
        <end position="874"/>
    </location>
</feature>
<keyword evidence="6" id="KW-1185">Reference proteome</keyword>
<feature type="domain" description="MHD2" evidence="4">
    <location>
        <begin position="966"/>
        <end position="1083"/>
    </location>
</feature>
<dbReference type="PROSITE" id="PS51259">
    <property type="entry name" value="MHD2"/>
    <property type="match status" value="1"/>
</dbReference>
<dbReference type="InterPro" id="IPR010439">
    <property type="entry name" value="MUN_dom"/>
</dbReference>
<dbReference type="PANTHER" id="PTHR47263:SF1">
    <property type="entry name" value="C2 DOMAIN PROTEIN (AFU_ORTHOLOGUE AFUA_7G02350)"/>
    <property type="match status" value="1"/>
</dbReference>
<dbReference type="Gene3D" id="1.20.58.1100">
    <property type="match status" value="1"/>
</dbReference>
<feature type="region of interest" description="Disordered" evidence="1">
    <location>
        <begin position="1174"/>
        <end position="1206"/>
    </location>
</feature>